<evidence type="ECO:0000259" key="1">
    <source>
        <dbReference type="Pfam" id="PF13470"/>
    </source>
</evidence>
<sequence>MKNVFLDTNIILDFLGERAGFYEPAARILTLADLKKIKIYTSAVSIANTYHLLTKYENHESAIEKIRKFNVLCTIATIDDEVLDKAINSNFKDFGDSIQSFSAIASGCNLIITRNEKDFKHALIPVMNPIGFLQSFKNS</sequence>
<comment type="caution">
    <text evidence="2">The sequence shown here is derived from an EMBL/GenBank/DDBJ whole genome shotgun (WGS) entry which is preliminary data.</text>
</comment>
<dbReference type="AlphaFoldDB" id="A0A5M6CA84"/>
<dbReference type="InterPro" id="IPR002716">
    <property type="entry name" value="PIN_dom"/>
</dbReference>
<proteinExistence type="predicted"/>
<name>A0A5M6CA84_9FLAO</name>
<dbReference type="RefSeq" id="WP_150014125.1">
    <property type="nucleotide sequence ID" value="NZ_VWSG01000012.1"/>
</dbReference>
<accession>A0A5M6CA84</accession>
<gene>
    <name evidence="2" type="ORF">F0460_13495</name>
</gene>
<protein>
    <submittedName>
        <fullName evidence="2">PIN domain-containing protein</fullName>
    </submittedName>
</protein>
<dbReference type="Pfam" id="PF13470">
    <property type="entry name" value="PIN_3"/>
    <property type="match status" value="1"/>
</dbReference>
<evidence type="ECO:0000313" key="3">
    <source>
        <dbReference type="Proteomes" id="UP000325141"/>
    </source>
</evidence>
<organism evidence="2 3">
    <name type="scientific">Paenimyroides baculatum</name>
    <dbReference type="NCBI Taxonomy" id="2608000"/>
    <lineage>
        <taxon>Bacteria</taxon>
        <taxon>Pseudomonadati</taxon>
        <taxon>Bacteroidota</taxon>
        <taxon>Flavobacteriia</taxon>
        <taxon>Flavobacteriales</taxon>
        <taxon>Flavobacteriaceae</taxon>
        <taxon>Paenimyroides</taxon>
    </lineage>
</organism>
<dbReference type="Proteomes" id="UP000325141">
    <property type="component" value="Unassembled WGS sequence"/>
</dbReference>
<keyword evidence="3" id="KW-1185">Reference proteome</keyword>
<reference evidence="2 3" key="1">
    <citation type="submission" date="2019-09" db="EMBL/GenBank/DDBJ databases">
        <title>Genome sequence and assembly of Flavobacterium sp.</title>
        <authorList>
            <person name="Chhetri G."/>
        </authorList>
    </citation>
    <scope>NUCLEOTIDE SEQUENCE [LARGE SCALE GENOMIC DNA]</scope>
    <source>
        <strain evidence="2 3">SNL9</strain>
    </source>
</reference>
<feature type="domain" description="PIN" evidence="1">
    <location>
        <begin position="4"/>
        <end position="116"/>
    </location>
</feature>
<dbReference type="SUPFAM" id="SSF88723">
    <property type="entry name" value="PIN domain-like"/>
    <property type="match status" value="1"/>
</dbReference>
<dbReference type="Gene3D" id="3.40.50.1010">
    <property type="entry name" value="5'-nuclease"/>
    <property type="match status" value="1"/>
</dbReference>
<dbReference type="InterPro" id="IPR029060">
    <property type="entry name" value="PIN-like_dom_sf"/>
</dbReference>
<dbReference type="EMBL" id="VWSG01000012">
    <property type="protein sequence ID" value="KAA5532024.1"/>
    <property type="molecule type" value="Genomic_DNA"/>
</dbReference>
<evidence type="ECO:0000313" key="2">
    <source>
        <dbReference type="EMBL" id="KAA5532024.1"/>
    </source>
</evidence>